<dbReference type="GO" id="GO:0003677">
    <property type="term" value="F:DNA binding"/>
    <property type="evidence" value="ECO:0007669"/>
    <property type="project" value="InterPro"/>
</dbReference>
<evidence type="ECO:0000313" key="2">
    <source>
        <dbReference type="EMBL" id="HDR46595.1"/>
    </source>
</evidence>
<comment type="caution">
    <text evidence="2">The sequence shown here is derived from an EMBL/GenBank/DDBJ whole genome shotgun (WGS) entry which is preliminary data.</text>
</comment>
<dbReference type="EMBL" id="DSDO01000185">
    <property type="protein sequence ID" value="HDR46595.1"/>
    <property type="molecule type" value="Genomic_DNA"/>
</dbReference>
<dbReference type="GO" id="GO:0004803">
    <property type="term" value="F:transposase activity"/>
    <property type="evidence" value="ECO:0007669"/>
    <property type="project" value="InterPro"/>
</dbReference>
<dbReference type="Pfam" id="PF01609">
    <property type="entry name" value="DDE_Tnp_1"/>
    <property type="match status" value="1"/>
</dbReference>
<accession>A0A831PNV0</accession>
<dbReference type="PANTHER" id="PTHR34614">
    <property type="match status" value="1"/>
</dbReference>
<dbReference type="SUPFAM" id="SSF53098">
    <property type="entry name" value="Ribonuclease H-like"/>
    <property type="match status" value="1"/>
</dbReference>
<reference evidence="2" key="1">
    <citation type="journal article" date="2020" name="mSystems">
        <title>Genome- and Community-Level Interaction Insights into Carbon Utilization and Element Cycling Functions of Hydrothermarchaeota in Hydrothermal Sediment.</title>
        <authorList>
            <person name="Zhou Z."/>
            <person name="Liu Y."/>
            <person name="Xu W."/>
            <person name="Pan J."/>
            <person name="Luo Z.H."/>
            <person name="Li M."/>
        </authorList>
    </citation>
    <scope>NUCLEOTIDE SEQUENCE [LARGE SCALE GENOMIC DNA]</scope>
    <source>
        <strain evidence="2">SpSt-1220</strain>
    </source>
</reference>
<organism evidence="2">
    <name type="scientific">Geoalkalibacter subterraneus</name>
    <dbReference type="NCBI Taxonomy" id="483547"/>
    <lineage>
        <taxon>Bacteria</taxon>
        <taxon>Pseudomonadati</taxon>
        <taxon>Thermodesulfobacteriota</taxon>
        <taxon>Desulfuromonadia</taxon>
        <taxon>Desulfuromonadales</taxon>
        <taxon>Geoalkalibacteraceae</taxon>
        <taxon>Geoalkalibacter</taxon>
    </lineage>
</organism>
<dbReference type="NCBIfam" id="NF033559">
    <property type="entry name" value="transpos_IS1634"/>
    <property type="match status" value="1"/>
</dbReference>
<protein>
    <submittedName>
        <fullName evidence="2">IS1634 family transposase</fullName>
    </submittedName>
</protein>
<proteinExistence type="predicted"/>
<dbReference type="InterPro" id="IPR047654">
    <property type="entry name" value="IS1634_transpos"/>
</dbReference>
<evidence type="ECO:0000259" key="1">
    <source>
        <dbReference type="Pfam" id="PF01609"/>
    </source>
</evidence>
<sequence>MADLLEEEERVAQSDTLYRCLDKLVAHKDAMFRFLKGRWQDLFEARYEVLLYDLTSTYFESNPPGEGLRQYGYSRDKRHDCTQVVIALIVTPEGLPLTYEVLAGNTADSTTLKDFLARIERLHGRSERIWVMDRGIPTEEALKAMRESATPVQYLVGTPKGRLTRLEKDFLGKPWTAVRESVDVKLLNQPEELYVLARSYPRMMKERRMRQRRLKRLWQRLGQLQKAQPSRDQLLIKLGAAKKDAGRAWYLVEISLPEADQTVTEKTFRYALRKDKLRQVRRREGRYLLRSNLTHEDPAQLWQYYIQLTEVEQAFKELKSDLAIRPIHHQTDERIEAHIFVAFMAYCLQVTLKQRLRALAPGLTPRAVIEELSGIQMVDVQVPTTDGRQLVLSRYTQPEPEQKLLLQRLQLRLPDQPPPRILGSVSAKTA</sequence>
<feature type="domain" description="Transposase IS4-like" evidence="1">
    <location>
        <begin position="47"/>
        <end position="348"/>
    </location>
</feature>
<dbReference type="InterPro" id="IPR002559">
    <property type="entry name" value="Transposase_11"/>
</dbReference>
<dbReference type="PANTHER" id="PTHR34614:SF2">
    <property type="entry name" value="TRANSPOSASE IS4-LIKE DOMAIN-CONTAINING PROTEIN"/>
    <property type="match status" value="1"/>
</dbReference>
<dbReference type="InterPro" id="IPR012337">
    <property type="entry name" value="RNaseH-like_sf"/>
</dbReference>
<name>A0A831PNV0_9BACT</name>
<dbReference type="Proteomes" id="UP000886162">
    <property type="component" value="Unassembled WGS sequence"/>
</dbReference>
<dbReference type="AlphaFoldDB" id="A0A831PNV0"/>
<gene>
    <name evidence="2" type="ORF">ENN94_02730</name>
</gene>
<dbReference type="GO" id="GO:0006313">
    <property type="term" value="P:DNA transposition"/>
    <property type="evidence" value="ECO:0007669"/>
    <property type="project" value="InterPro"/>
</dbReference>